<dbReference type="SUPFAM" id="SSF54001">
    <property type="entry name" value="Cysteine proteinases"/>
    <property type="match status" value="1"/>
</dbReference>
<comment type="caution">
    <text evidence="1">The sequence shown here is derived from an EMBL/GenBank/DDBJ whole genome shotgun (WGS) entry which is preliminary data.</text>
</comment>
<dbReference type="Gene3D" id="3.40.395.10">
    <property type="entry name" value="Adenoviral Proteinase, Chain A"/>
    <property type="match status" value="1"/>
</dbReference>
<keyword evidence="2" id="KW-1185">Reference proteome</keyword>
<dbReference type="Proteomes" id="UP000222542">
    <property type="component" value="Unassembled WGS sequence"/>
</dbReference>
<evidence type="ECO:0008006" key="3">
    <source>
        <dbReference type="Google" id="ProtNLM"/>
    </source>
</evidence>
<dbReference type="InterPro" id="IPR038765">
    <property type="entry name" value="Papain-like_cys_pep_sf"/>
</dbReference>
<sequence>MNYIHDTYTHYHRSHSEIDLSLHEENVRTMKVASVERSIYEIMQGLCIPADCTDWSLLDAYKEKMDQHVFNVHIVDEIVQQSSGTLDCGLFVATYAEFLSDRHQIPSSEFDPKKHRTRYASLVWDYGMNKACTGYVSDNQDPPRSKRTFIRSEDTKMIDVEP</sequence>
<name>A0A2G2Z8E4_CAPAN</name>
<evidence type="ECO:0000313" key="2">
    <source>
        <dbReference type="Proteomes" id="UP000222542"/>
    </source>
</evidence>
<accession>A0A2G2Z8E4</accession>
<proteinExistence type="predicted"/>
<dbReference type="EMBL" id="AYRZ02000006">
    <property type="protein sequence ID" value="PHT78135.1"/>
    <property type="molecule type" value="Genomic_DNA"/>
</dbReference>
<evidence type="ECO:0000313" key="1">
    <source>
        <dbReference type="EMBL" id="PHT78135.1"/>
    </source>
</evidence>
<dbReference type="PANTHER" id="PTHR33022">
    <property type="entry name" value="DUF1985 DOMAIN-CONTAINING PROTEIN"/>
    <property type="match status" value="1"/>
</dbReference>
<gene>
    <name evidence="1" type="ORF">T459_16187</name>
</gene>
<reference evidence="1 2" key="2">
    <citation type="journal article" date="2017" name="Genome Biol.">
        <title>New reference genome sequences of hot pepper reveal the massive evolution of plant disease-resistance genes by retroduplication.</title>
        <authorList>
            <person name="Kim S."/>
            <person name="Park J."/>
            <person name="Yeom S.I."/>
            <person name="Kim Y.M."/>
            <person name="Seo E."/>
            <person name="Kim K.T."/>
            <person name="Kim M.S."/>
            <person name="Lee J.M."/>
            <person name="Cheong K."/>
            <person name="Shin H.S."/>
            <person name="Kim S.B."/>
            <person name="Han K."/>
            <person name="Lee J."/>
            <person name="Park M."/>
            <person name="Lee H.A."/>
            <person name="Lee H.Y."/>
            <person name="Lee Y."/>
            <person name="Oh S."/>
            <person name="Lee J.H."/>
            <person name="Choi E."/>
            <person name="Choi E."/>
            <person name="Lee S.E."/>
            <person name="Jeon J."/>
            <person name="Kim H."/>
            <person name="Choi G."/>
            <person name="Song H."/>
            <person name="Lee J."/>
            <person name="Lee S.C."/>
            <person name="Kwon J.K."/>
            <person name="Lee H.Y."/>
            <person name="Koo N."/>
            <person name="Hong Y."/>
            <person name="Kim R.W."/>
            <person name="Kang W.H."/>
            <person name="Huh J.H."/>
            <person name="Kang B.C."/>
            <person name="Yang T.J."/>
            <person name="Lee Y.H."/>
            <person name="Bennetzen J.L."/>
            <person name="Choi D."/>
        </authorList>
    </citation>
    <scope>NUCLEOTIDE SEQUENCE [LARGE SCALE GENOMIC DNA]</scope>
    <source>
        <strain evidence="2">cv. CM334</strain>
    </source>
</reference>
<reference evidence="1 2" key="1">
    <citation type="journal article" date="2014" name="Nat. Genet.">
        <title>Genome sequence of the hot pepper provides insights into the evolution of pungency in Capsicum species.</title>
        <authorList>
            <person name="Kim S."/>
            <person name="Park M."/>
            <person name="Yeom S.I."/>
            <person name="Kim Y.M."/>
            <person name="Lee J.M."/>
            <person name="Lee H.A."/>
            <person name="Seo E."/>
            <person name="Choi J."/>
            <person name="Cheong K."/>
            <person name="Kim K.T."/>
            <person name="Jung K."/>
            <person name="Lee G.W."/>
            <person name="Oh S.K."/>
            <person name="Bae C."/>
            <person name="Kim S.B."/>
            <person name="Lee H.Y."/>
            <person name="Kim S.Y."/>
            <person name="Kim M.S."/>
            <person name="Kang B.C."/>
            <person name="Jo Y.D."/>
            <person name="Yang H.B."/>
            <person name="Jeong H.J."/>
            <person name="Kang W.H."/>
            <person name="Kwon J.K."/>
            <person name="Shin C."/>
            <person name="Lim J.Y."/>
            <person name="Park J.H."/>
            <person name="Huh J.H."/>
            <person name="Kim J.S."/>
            <person name="Kim B.D."/>
            <person name="Cohen O."/>
            <person name="Paran I."/>
            <person name="Suh M.C."/>
            <person name="Lee S.B."/>
            <person name="Kim Y.K."/>
            <person name="Shin Y."/>
            <person name="Noh S.J."/>
            <person name="Park J."/>
            <person name="Seo Y.S."/>
            <person name="Kwon S.Y."/>
            <person name="Kim H.A."/>
            <person name="Park J.M."/>
            <person name="Kim H.J."/>
            <person name="Choi S.B."/>
            <person name="Bosland P.W."/>
            <person name="Reeves G."/>
            <person name="Jo S.H."/>
            <person name="Lee B.W."/>
            <person name="Cho H.T."/>
            <person name="Choi H.S."/>
            <person name="Lee M.S."/>
            <person name="Yu Y."/>
            <person name="Do Choi Y."/>
            <person name="Park B.S."/>
            <person name="van Deynze A."/>
            <person name="Ashrafi H."/>
            <person name="Hill T."/>
            <person name="Kim W.T."/>
            <person name="Pai H.S."/>
            <person name="Ahn H.K."/>
            <person name="Yeam I."/>
            <person name="Giovannoni J.J."/>
            <person name="Rose J.K."/>
            <person name="Sorensen I."/>
            <person name="Lee S.J."/>
            <person name="Kim R.W."/>
            <person name="Choi I.Y."/>
            <person name="Choi B.S."/>
            <person name="Lim J.S."/>
            <person name="Lee Y.H."/>
            <person name="Choi D."/>
        </authorList>
    </citation>
    <scope>NUCLEOTIDE SEQUENCE [LARGE SCALE GENOMIC DNA]</scope>
    <source>
        <strain evidence="2">cv. CM334</strain>
    </source>
</reference>
<dbReference type="AlphaFoldDB" id="A0A2G2Z8E4"/>
<dbReference type="Gramene" id="PHT78135">
    <property type="protein sequence ID" value="PHT78135"/>
    <property type="gene ID" value="T459_16187"/>
</dbReference>
<protein>
    <recommendedName>
        <fullName evidence="3">Ubiquitin-like protease family profile domain-containing protein</fullName>
    </recommendedName>
</protein>
<organism evidence="1 2">
    <name type="scientific">Capsicum annuum</name>
    <name type="common">Capsicum pepper</name>
    <dbReference type="NCBI Taxonomy" id="4072"/>
    <lineage>
        <taxon>Eukaryota</taxon>
        <taxon>Viridiplantae</taxon>
        <taxon>Streptophyta</taxon>
        <taxon>Embryophyta</taxon>
        <taxon>Tracheophyta</taxon>
        <taxon>Spermatophyta</taxon>
        <taxon>Magnoliopsida</taxon>
        <taxon>eudicotyledons</taxon>
        <taxon>Gunneridae</taxon>
        <taxon>Pentapetalae</taxon>
        <taxon>asterids</taxon>
        <taxon>lamiids</taxon>
        <taxon>Solanales</taxon>
        <taxon>Solanaceae</taxon>
        <taxon>Solanoideae</taxon>
        <taxon>Capsiceae</taxon>
        <taxon>Capsicum</taxon>
    </lineage>
</organism>
<dbReference type="PANTHER" id="PTHR33022:SF13">
    <property type="entry name" value="UBIQUITIN-LIKE PROTEASE FAMILY PROFILE DOMAIN-CONTAINING PROTEIN"/>
    <property type="match status" value="1"/>
</dbReference>